<reference evidence="7 9" key="1">
    <citation type="submission" date="2014-12" db="EMBL/GenBank/DDBJ databases">
        <title>Draft genome sequences of 29 type strains of Enterococci.</title>
        <authorList>
            <person name="Zhong Z."/>
            <person name="Sun Z."/>
            <person name="Liu W."/>
            <person name="Zhang W."/>
            <person name="Zhang H."/>
        </authorList>
    </citation>
    <scope>NUCLEOTIDE SEQUENCE [LARGE SCALE GENOMIC DNA]</scope>
    <source>
        <strain evidence="7 9">DSM 22801</strain>
    </source>
</reference>
<dbReference type="RefSeq" id="WP_071876070.1">
    <property type="nucleotide sequence ID" value="NZ_JXLC01000001.1"/>
</dbReference>
<sequence length="142" mass="16626">MKITTFAQQFNLSTDAIRFYERSGLLQPTRQANGYREFTETDQQDLKIILALKELDFSIKEISYVLALKRQPVSTQCNDDSIDFLTNKINYIEQKIAFYEVSYKLLLKLKTIIKYNNYTKNQAELFALIDQLSNYGLKDVKT</sequence>
<feature type="domain" description="HTH merR-type" evidence="5">
    <location>
        <begin position="1"/>
        <end position="68"/>
    </location>
</feature>
<dbReference type="InterPro" id="IPR047057">
    <property type="entry name" value="MerR_fam"/>
</dbReference>
<name>A0A0S3KE86_9ENTE</name>
<dbReference type="Proteomes" id="UP000183039">
    <property type="component" value="Unassembled WGS sequence"/>
</dbReference>
<evidence type="ECO:0000259" key="5">
    <source>
        <dbReference type="PROSITE" id="PS50937"/>
    </source>
</evidence>
<dbReference type="PROSITE" id="PS50937">
    <property type="entry name" value="HTH_MERR_2"/>
    <property type="match status" value="1"/>
</dbReference>
<dbReference type="InterPro" id="IPR000551">
    <property type="entry name" value="MerR-type_HTH_dom"/>
</dbReference>
<accession>A0A0S3KE86</accession>
<evidence type="ECO:0000256" key="4">
    <source>
        <dbReference type="ARBA" id="ARBA00023163"/>
    </source>
</evidence>
<evidence type="ECO:0000256" key="2">
    <source>
        <dbReference type="ARBA" id="ARBA00023015"/>
    </source>
</evidence>
<keyword evidence="3" id="KW-0238">DNA-binding</keyword>
<dbReference type="SMART" id="SM00422">
    <property type="entry name" value="HTH_MERR"/>
    <property type="match status" value="1"/>
</dbReference>
<keyword evidence="4" id="KW-0804">Transcription</keyword>
<dbReference type="KEGG" id="ess:ATZ33_14890"/>
<evidence type="ECO:0000313" key="9">
    <source>
        <dbReference type="Proteomes" id="UP000183039"/>
    </source>
</evidence>
<keyword evidence="2" id="KW-0805">Transcription regulation</keyword>
<dbReference type="GO" id="GO:0003700">
    <property type="term" value="F:DNA-binding transcription factor activity"/>
    <property type="evidence" value="ECO:0007669"/>
    <property type="project" value="InterPro"/>
</dbReference>
<dbReference type="EMBL" id="CP013614">
    <property type="protein sequence ID" value="ALS02614.1"/>
    <property type="molecule type" value="Genomic_DNA"/>
</dbReference>
<dbReference type="AlphaFoldDB" id="A0A0S3KE86"/>
<dbReference type="Pfam" id="PF13411">
    <property type="entry name" value="MerR_1"/>
    <property type="match status" value="1"/>
</dbReference>
<keyword evidence="8" id="KW-1185">Reference proteome</keyword>
<dbReference type="SUPFAM" id="SSF46955">
    <property type="entry name" value="Putative DNA-binding domain"/>
    <property type="match status" value="1"/>
</dbReference>
<evidence type="ECO:0000256" key="3">
    <source>
        <dbReference type="ARBA" id="ARBA00023125"/>
    </source>
</evidence>
<organism evidence="7 9">
    <name type="scientific">Enterococcus silesiacus</name>
    <dbReference type="NCBI Taxonomy" id="332949"/>
    <lineage>
        <taxon>Bacteria</taxon>
        <taxon>Bacillati</taxon>
        <taxon>Bacillota</taxon>
        <taxon>Bacilli</taxon>
        <taxon>Lactobacillales</taxon>
        <taxon>Enterococcaceae</taxon>
        <taxon>Enterococcus</taxon>
    </lineage>
</organism>
<proteinExistence type="predicted"/>
<dbReference type="CDD" id="cd00592">
    <property type="entry name" value="HTH_MerR-like"/>
    <property type="match status" value="1"/>
</dbReference>
<protein>
    <recommendedName>
        <fullName evidence="5">HTH merR-type domain-containing protein</fullName>
    </recommendedName>
</protein>
<dbReference type="Gene3D" id="1.10.1660.10">
    <property type="match status" value="1"/>
</dbReference>
<dbReference type="EMBL" id="JXLC01000001">
    <property type="protein sequence ID" value="OJG93460.1"/>
    <property type="molecule type" value="Genomic_DNA"/>
</dbReference>
<dbReference type="Proteomes" id="UP000065511">
    <property type="component" value="Chromosome"/>
</dbReference>
<evidence type="ECO:0000313" key="7">
    <source>
        <dbReference type="EMBL" id="OJG93460.1"/>
    </source>
</evidence>
<dbReference type="OrthoDB" id="9806513at2"/>
<dbReference type="PANTHER" id="PTHR30204:SF69">
    <property type="entry name" value="MERR-FAMILY TRANSCRIPTIONAL REGULATOR"/>
    <property type="match status" value="1"/>
</dbReference>
<gene>
    <name evidence="6" type="ORF">ATZ33_14890</name>
    <name evidence="7" type="ORF">RV15_GL000062</name>
</gene>
<dbReference type="PANTHER" id="PTHR30204">
    <property type="entry name" value="REDOX-CYCLING DRUG-SENSING TRANSCRIPTIONAL ACTIVATOR SOXR"/>
    <property type="match status" value="1"/>
</dbReference>
<reference evidence="6 8" key="2">
    <citation type="submission" date="2015-12" db="EMBL/GenBank/DDBJ databases">
        <authorList>
            <person name="Lauer A."/>
            <person name="Humrighouse B."/>
            <person name="Loparev V."/>
            <person name="Shewmaker P.L."/>
            <person name="Whitney A.M."/>
            <person name="McLaughlin R.W."/>
        </authorList>
    </citation>
    <scope>NUCLEOTIDE SEQUENCE [LARGE SCALE GENOMIC DNA]</scope>
    <source>
        <strain evidence="6 8">LMG 23085</strain>
    </source>
</reference>
<evidence type="ECO:0000313" key="8">
    <source>
        <dbReference type="Proteomes" id="UP000065511"/>
    </source>
</evidence>
<evidence type="ECO:0000256" key="1">
    <source>
        <dbReference type="ARBA" id="ARBA00022491"/>
    </source>
</evidence>
<dbReference type="InterPro" id="IPR009061">
    <property type="entry name" value="DNA-bd_dom_put_sf"/>
</dbReference>
<evidence type="ECO:0000313" key="6">
    <source>
        <dbReference type="EMBL" id="ALS02614.1"/>
    </source>
</evidence>
<keyword evidence="1" id="KW-0678">Repressor</keyword>
<dbReference type="GO" id="GO:0003677">
    <property type="term" value="F:DNA binding"/>
    <property type="evidence" value="ECO:0007669"/>
    <property type="project" value="UniProtKB-KW"/>
</dbReference>